<dbReference type="AlphaFoldDB" id="A0A948WQW2"/>
<name>A0A948WQW2_9FIRM</name>
<reference evidence="4" key="1">
    <citation type="journal article" date="2021" name="PeerJ">
        <title>Extensive microbial diversity within the chicken gut microbiome revealed by metagenomics and culture.</title>
        <authorList>
            <person name="Gilroy R."/>
            <person name="Ravi A."/>
            <person name="Getino M."/>
            <person name="Pursley I."/>
            <person name="Horton D.L."/>
            <person name="Alikhan N.F."/>
            <person name="Baker D."/>
            <person name="Gharbi K."/>
            <person name="Hall N."/>
            <person name="Watson M."/>
            <person name="Adriaenssens E.M."/>
            <person name="Foster-Nyarko E."/>
            <person name="Jarju S."/>
            <person name="Secka A."/>
            <person name="Antonio M."/>
            <person name="Oren A."/>
            <person name="Chaudhuri R.R."/>
            <person name="La Ragione R."/>
            <person name="Hildebrand F."/>
            <person name="Pallen M.J."/>
        </authorList>
    </citation>
    <scope>NUCLEOTIDE SEQUENCE</scope>
    <source>
        <strain evidence="4">B5_2728</strain>
    </source>
</reference>
<feature type="signal peptide" evidence="2">
    <location>
        <begin position="1"/>
        <end position="30"/>
    </location>
</feature>
<comment type="caution">
    <text evidence="4">The sequence shown here is derived from an EMBL/GenBank/DDBJ whole genome shotgun (WGS) entry which is preliminary data.</text>
</comment>
<feature type="compositionally biased region" description="Polar residues" evidence="1">
    <location>
        <begin position="196"/>
        <end position="213"/>
    </location>
</feature>
<sequence>MFVVTLGKKGLRKLGAVAVCGVVLTAAVMAAAGTLAGSSHSSQPVNASPAAQQAATVKVEGSAQVQEFFQLFGLEVDLASATVDKVKIPKKWDESFSAFNTVVKESGLDLEKSKGKSVEKWMVLCPSLSAGEDSCYGVVLVYKQKPVGAYLLHQPSGEVVGLASVSQSASAPLTEEEAQQANAEFGSEAAPASADEVTSQPAESTPADSQPQPVNALVDEDFFAADTGGIPTE</sequence>
<evidence type="ECO:0000313" key="5">
    <source>
        <dbReference type="Proteomes" id="UP000713596"/>
    </source>
</evidence>
<feature type="domain" description="DUF4830" evidence="3">
    <location>
        <begin position="68"/>
        <end position="151"/>
    </location>
</feature>
<dbReference type="InterPro" id="IPR032257">
    <property type="entry name" value="DUF4830"/>
</dbReference>
<reference evidence="4" key="2">
    <citation type="submission" date="2021-04" db="EMBL/GenBank/DDBJ databases">
        <authorList>
            <person name="Gilroy R."/>
        </authorList>
    </citation>
    <scope>NUCLEOTIDE SEQUENCE</scope>
    <source>
        <strain evidence="4">B5_2728</strain>
    </source>
</reference>
<protein>
    <submittedName>
        <fullName evidence="4">DUF4830 domain-containing protein</fullName>
    </submittedName>
</protein>
<organism evidence="4 5">
    <name type="scientific">Candidatus Allofournierella pullistercoris</name>
    <dbReference type="NCBI Taxonomy" id="2838597"/>
    <lineage>
        <taxon>Bacteria</taxon>
        <taxon>Bacillati</taxon>
        <taxon>Bacillota</taxon>
        <taxon>Clostridia</taxon>
        <taxon>Eubacteriales</taxon>
        <taxon>Oscillospiraceae</taxon>
        <taxon>Allofournierella</taxon>
    </lineage>
</organism>
<feature type="chain" id="PRO_5038670786" evidence="2">
    <location>
        <begin position="31"/>
        <end position="233"/>
    </location>
</feature>
<evidence type="ECO:0000259" key="3">
    <source>
        <dbReference type="Pfam" id="PF16112"/>
    </source>
</evidence>
<accession>A0A948WQW2</accession>
<dbReference type="Pfam" id="PF16112">
    <property type="entry name" value="DUF4830"/>
    <property type="match status" value="1"/>
</dbReference>
<dbReference type="EMBL" id="JAHLFP010000028">
    <property type="protein sequence ID" value="MBU3805989.1"/>
    <property type="molecule type" value="Genomic_DNA"/>
</dbReference>
<dbReference type="Proteomes" id="UP000713596">
    <property type="component" value="Unassembled WGS sequence"/>
</dbReference>
<keyword evidence="2" id="KW-0732">Signal</keyword>
<gene>
    <name evidence="4" type="ORF">H9882_03750</name>
</gene>
<evidence type="ECO:0000256" key="2">
    <source>
        <dbReference type="SAM" id="SignalP"/>
    </source>
</evidence>
<evidence type="ECO:0000313" key="4">
    <source>
        <dbReference type="EMBL" id="MBU3805989.1"/>
    </source>
</evidence>
<proteinExistence type="predicted"/>
<evidence type="ECO:0000256" key="1">
    <source>
        <dbReference type="SAM" id="MobiDB-lite"/>
    </source>
</evidence>
<feature type="region of interest" description="Disordered" evidence="1">
    <location>
        <begin position="171"/>
        <end position="233"/>
    </location>
</feature>